<feature type="compositionally biased region" description="Acidic residues" evidence="1">
    <location>
        <begin position="1552"/>
        <end position="1562"/>
    </location>
</feature>
<accession>A0A6J2RM95</accession>
<feature type="region of interest" description="Disordered" evidence="1">
    <location>
        <begin position="382"/>
        <end position="415"/>
    </location>
</feature>
<feature type="compositionally biased region" description="Polar residues" evidence="1">
    <location>
        <begin position="878"/>
        <end position="893"/>
    </location>
</feature>
<feature type="region of interest" description="Disordered" evidence="1">
    <location>
        <begin position="1861"/>
        <end position="1953"/>
    </location>
</feature>
<gene>
    <name evidence="3" type="primary">LOC115023905</name>
</gene>
<dbReference type="InterPro" id="IPR026173">
    <property type="entry name" value="SPAG17"/>
</dbReference>
<dbReference type="InParanoid" id="A0A6J2RM95"/>
<feature type="compositionally biased region" description="Basic and acidic residues" evidence="1">
    <location>
        <begin position="985"/>
        <end position="997"/>
    </location>
</feature>
<feature type="compositionally biased region" description="Basic and acidic residues" evidence="1">
    <location>
        <begin position="835"/>
        <end position="856"/>
    </location>
</feature>
<feature type="compositionally biased region" description="Acidic residues" evidence="1">
    <location>
        <begin position="1209"/>
        <end position="1220"/>
    </location>
</feature>
<dbReference type="RefSeq" id="XP_029311119.1">
    <property type="nucleotide sequence ID" value="XM_029455259.1"/>
</dbReference>
<dbReference type="PANTHER" id="PTHR21963:SF1">
    <property type="entry name" value="SPERM-ASSOCIATED ANTIGEN 17"/>
    <property type="match status" value="1"/>
</dbReference>
<dbReference type="KEGG" id="cgob:115023905"/>
<feature type="region of interest" description="Disordered" evidence="1">
    <location>
        <begin position="1201"/>
        <end position="1236"/>
    </location>
</feature>
<dbReference type="GO" id="GO:1904158">
    <property type="term" value="P:axonemal central apparatus assembly"/>
    <property type="evidence" value="ECO:0007669"/>
    <property type="project" value="TreeGrafter"/>
</dbReference>
<feature type="region of interest" description="Disordered" evidence="1">
    <location>
        <begin position="2128"/>
        <end position="2173"/>
    </location>
</feature>
<dbReference type="GO" id="GO:0003351">
    <property type="term" value="P:epithelial cilium movement involved in extracellular fluid movement"/>
    <property type="evidence" value="ECO:0007669"/>
    <property type="project" value="TreeGrafter"/>
</dbReference>
<dbReference type="Proteomes" id="UP000504630">
    <property type="component" value="Chromosome 18"/>
</dbReference>
<feature type="compositionally biased region" description="Polar residues" evidence="1">
    <location>
        <begin position="1930"/>
        <end position="1948"/>
    </location>
</feature>
<dbReference type="PANTHER" id="PTHR21963">
    <property type="entry name" value="PF6"/>
    <property type="match status" value="1"/>
</dbReference>
<feature type="compositionally biased region" description="Polar residues" evidence="1">
    <location>
        <begin position="1046"/>
        <end position="1073"/>
    </location>
</feature>
<feature type="region of interest" description="Disordered" evidence="1">
    <location>
        <begin position="1544"/>
        <end position="1568"/>
    </location>
</feature>
<keyword evidence="2" id="KW-1185">Reference proteome</keyword>
<feature type="compositionally biased region" description="Polar residues" evidence="1">
    <location>
        <begin position="1861"/>
        <end position="1871"/>
    </location>
</feature>
<feature type="region of interest" description="Disordered" evidence="1">
    <location>
        <begin position="835"/>
        <end position="905"/>
    </location>
</feature>
<feature type="region of interest" description="Disordered" evidence="1">
    <location>
        <begin position="1028"/>
        <end position="1087"/>
    </location>
</feature>
<feature type="compositionally biased region" description="Basic and acidic residues" evidence="1">
    <location>
        <begin position="1221"/>
        <end position="1234"/>
    </location>
</feature>
<dbReference type="GO" id="GO:1990716">
    <property type="term" value="C:axonemal central apparatus"/>
    <property type="evidence" value="ECO:0007669"/>
    <property type="project" value="TreeGrafter"/>
</dbReference>
<proteinExistence type="predicted"/>
<dbReference type="GeneID" id="115023905"/>
<feature type="compositionally biased region" description="Basic and acidic residues" evidence="1">
    <location>
        <begin position="151"/>
        <end position="178"/>
    </location>
</feature>
<evidence type="ECO:0000256" key="1">
    <source>
        <dbReference type="SAM" id="MobiDB-lite"/>
    </source>
</evidence>
<organism evidence="2 3">
    <name type="scientific">Cottoperca gobio</name>
    <name type="common">Frogmouth</name>
    <name type="synonym">Aphritis gobio</name>
    <dbReference type="NCBI Taxonomy" id="56716"/>
    <lineage>
        <taxon>Eukaryota</taxon>
        <taxon>Metazoa</taxon>
        <taxon>Chordata</taxon>
        <taxon>Craniata</taxon>
        <taxon>Vertebrata</taxon>
        <taxon>Euteleostomi</taxon>
        <taxon>Actinopterygii</taxon>
        <taxon>Neopterygii</taxon>
        <taxon>Teleostei</taxon>
        <taxon>Neoteleostei</taxon>
        <taxon>Acanthomorphata</taxon>
        <taxon>Eupercaria</taxon>
        <taxon>Perciformes</taxon>
        <taxon>Notothenioidei</taxon>
        <taxon>Bovichtidae</taxon>
        <taxon>Cottoperca</taxon>
    </lineage>
</organism>
<feature type="region of interest" description="Disordered" evidence="1">
    <location>
        <begin position="788"/>
        <end position="813"/>
    </location>
</feature>
<dbReference type="GO" id="GO:0005576">
    <property type="term" value="C:extracellular region"/>
    <property type="evidence" value="ECO:0007669"/>
    <property type="project" value="GOC"/>
</dbReference>
<feature type="compositionally biased region" description="Polar residues" evidence="1">
    <location>
        <begin position="2156"/>
        <end position="2173"/>
    </location>
</feature>
<reference evidence="3" key="1">
    <citation type="submission" date="2025-08" db="UniProtKB">
        <authorList>
            <consortium name="RefSeq"/>
        </authorList>
    </citation>
    <scope>IDENTIFICATION</scope>
</reference>
<name>A0A6J2RM95_COTGO</name>
<sequence length="2173" mass="241706">MPPKAAKRVSDKKPNASGAAVVSKNWEAGLTRAPFEEESWQACVSLVVGNSPEEEDELTQALSLAIKKPQRKLFNLLTWDSTLTKIHELGNLKAKRHDDVPMFYEVTEPAKVLLDAGEEIPCDLMANILKFQLLQIKAHDQQRRETEQLFKAEEEKEKAGPPSASKDKGGAKVSDKKGKCPSSPVGPSKEKKTKLKRRDDVEPPKFIDDEPQDGPQHYVLILGFFQPHLIGALDAIGVHVDNVIKLCSEGQQENPPCGGHEQSLSAPPILDAEAEVHGHVELALQARKLDVFWSGLRPVLDSRPHESKLHDVVQLSYTVPGLWPAFQTQDPEAQLEMGSRIFEGVANLIYDCLDWRRQYQHYLDNIQLFIVPTVLLDPQPTEVVPTPMTPRSKKKSVLEERPPDHETKQPPPSTDVDMRYYGSLLDLVPPEACSVPLIMHCMLQQVEISTEQYLSRATEEPKLHNGPGLDFELVSFMLQSFLPLVHTEEERSHMLKSLLTTAQNEEDQKRLVQKFGAEETQKKCEHPQVIRHHNERALRLREVNAVQGFDPAEVELSMMRRFPVWELINSVAQQRNSNSCWMAIKQQLQHYCTDDVLSWLEVESLIHQSVFESMPLTRLDQRGTLEPAQQQKLTVIPWDNPLLYAKQQLNNLQTKGPTILTEDPGNTEIPPQISGRVCCQLDLSDIQSCRLRSLFDWHYAEHHSASIFPQVLQLASEEYRCLDTFRGSHNNILYIFCHNPMSPYRQCKEFWDVALHTDVKFRKYLDHVADRISDWTKEEELKREAMQLRSVGPAEAPNDEKATDSAEEEVTLEPVIRKGSLKAWKLEQDQLKVEEMAKKSKKESTPKGKQQQKEEAMSTVNKKSKTLPTGKKSRADTAGSSARTHTESITTTAPPVGGNQELHPSEEPVNGFTGYSMDGKLIHVSGRRQYLFPSDGGHITVENVSYLEGSSLMTLALKKDGHHFCSHINQVVVDPAKHLPQPQDNGRKESLKVSEPVEMRRVKQGSFSAALDNGIHLSYSFYGPTGEYRVSPQKSTDEESTDTSTVVPMSSSTYRSKGTDLDSNPSKAQSPGSHTRPPESQVPHTHMEANKKTVWESKVCEGQTVFPSSPFNSLNLSVPNGLLLQFLREETQGVSSEEQGLLVKQSFPLHSRGVVTQLQDASLSKELSRIVTNQGSVIRYMRDGSTQVVFADGSVSFSQDSGPVWVPDSEVEEENTFQETEENKKERRSEKEAGAQRGCWLTTTPSGARISTVGTTHTHKLATPLLAFKATDPVTHEVMVSREDLVVSVQNPDGSLSVEHADGTRITSLYQDRPSSTPQHALLHTGEQPESVSLKSTSECACGCTECVCVTRCADSINENIQDACDNGDEISSDSAGTACDKEGVSECEHVCDEKSVYKNGEESVFAEDTVAGKRSACDSDKGSASAKERVVLVEKEGCSTVVMYPERHTAHVFLADGTVITGNNQGAYEVFPSSVGLLQIQSDGKCVYSSDPLVTPSPKGGTPTNQPGSYVMSHTDKVACDVTDPDGNHFQVMEDGQSSVLNCSPAPSTLEQDEEEEEEEREMSRMNVKPREHCPRLFLVHEDGSGTELLSSQTVEELLYQAYADPTIALLKEPLPDTQDEFAVTILKPSHQSVWSQWLLGKQKPDITPPNLRKRSWYDFPLTETKSPAPPVGSDIGQGLVLREKSGGSAAQRQPVRSCPKVLEMRELYQHRPFTTPLKNTVDSRLKEYMESLMEREQRSEELKVQDPRTDEESVHASDLLNLVLSFAEEEDAGQIFDKRTSADMANLYSQGVGAPVEQLDVSEDTVTVASDSFTNGKESKWTERLAQHRQEKCEEQAYRAALRKKSAVPFFHPENIPLSQDLLQPQTPDMRSLSLDLPPIPTSDGAQAFLKDAPQENTPRPLNPTPSQSASHAAGSDRMLEKRPSNPTPQSAGESSLRGSPGQCKSVQVDVTGKLRRTKVRLPTSILTSKPRSVPNQKFLSVEEPVRRKCRTVSLTDPSVIARGFQLLPCTVDFGTLQDGTSSAITVVMKNVGVDTCRFHVKQPPPATGLRVVYNPGPVAAGLHVELQVQLFAMCAVKDVEPKKLISEDIIIHTETDILYLPVTATILPERLYDIWVKDHSSTHNKKSSRVRQLSSSLPVGRRAAQPYRRPDTLLTSPSANTEHLNRTTPL</sequence>
<evidence type="ECO:0000313" key="2">
    <source>
        <dbReference type="Proteomes" id="UP000504630"/>
    </source>
</evidence>
<dbReference type="Pfam" id="PF14874">
    <property type="entry name" value="PapD-like"/>
    <property type="match status" value="1"/>
</dbReference>
<feature type="compositionally biased region" description="Basic and acidic residues" evidence="1">
    <location>
        <begin position="197"/>
        <end position="208"/>
    </location>
</feature>
<feature type="region of interest" description="Disordered" evidence="1">
    <location>
        <begin position="977"/>
        <end position="997"/>
    </location>
</feature>
<feature type="region of interest" description="Disordered" evidence="1">
    <location>
        <begin position="1"/>
        <end position="20"/>
    </location>
</feature>
<protein>
    <submittedName>
        <fullName evidence="3">Sperm-associated antigen 17-like isoform X1</fullName>
    </submittedName>
</protein>
<feature type="compositionally biased region" description="Polar residues" evidence="1">
    <location>
        <begin position="1897"/>
        <end position="1913"/>
    </location>
</feature>
<dbReference type="OrthoDB" id="10257153at2759"/>
<feature type="region of interest" description="Disordered" evidence="1">
    <location>
        <begin position="151"/>
        <end position="212"/>
    </location>
</feature>
<feature type="compositionally biased region" description="Basic and acidic residues" evidence="1">
    <location>
        <begin position="396"/>
        <end position="408"/>
    </location>
</feature>
<evidence type="ECO:0000313" key="3">
    <source>
        <dbReference type="RefSeq" id="XP_029311119.1"/>
    </source>
</evidence>